<dbReference type="AlphaFoldDB" id="A0AAF3EHI0"/>
<organism evidence="1 2">
    <name type="scientific">Mesorhabditis belari</name>
    <dbReference type="NCBI Taxonomy" id="2138241"/>
    <lineage>
        <taxon>Eukaryota</taxon>
        <taxon>Metazoa</taxon>
        <taxon>Ecdysozoa</taxon>
        <taxon>Nematoda</taxon>
        <taxon>Chromadorea</taxon>
        <taxon>Rhabditida</taxon>
        <taxon>Rhabditina</taxon>
        <taxon>Rhabditomorpha</taxon>
        <taxon>Rhabditoidea</taxon>
        <taxon>Rhabditidae</taxon>
        <taxon>Mesorhabditinae</taxon>
        <taxon>Mesorhabditis</taxon>
    </lineage>
</organism>
<protein>
    <submittedName>
        <fullName evidence="2">Uncharacterized protein</fullName>
    </submittedName>
</protein>
<evidence type="ECO:0000313" key="1">
    <source>
        <dbReference type="Proteomes" id="UP000887575"/>
    </source>
</evidence>
<name>A0AAF3EHI0_9BILA</name>
<dbReference type="WBParaSite" id="MBELARI_LOCUS13462">
    <property type="protein sequence ID" value="MBELARI_LOCUS13462"/>
    <property type="gene ID" value="MBELARI_LOCUS13462"/>
</dbReference>
<reference evidence="2" key="1">
    <citation type="submission" date="2024-02" db="UniProtKB">
        <authorList>
            <consortium name="WormBaseParasite"/>
        </authorList>
    </citation>
    <scope>IDENTIFICATION</scope>
</reference>
<sequence length="142" mass="17374">MVQRRRSKTVWKRCEMQPNFPSTQSASRFQRRAFSETVDREPIESKYPSYPSWDSFHPLEMNDEIEMVQDDEQISWNSERSRVWDENRGKFAERQNKRIFVNTKWKREHWIGGYGYWRCDDGGDGWENRDEEEDHGEQRDFL</sequence>
<keyword evidence="1" id="KW-1185">Reference proteome</keyword>
<dbReference type="Proteomes" id="UP000887575">
    <property type="component" value="Unassembled WGS sequence"/>
</dbReference>
<accession>A0AAF3EHI0</accession>
<evidence type="ECO:0000313" key="2">
    <source>
        <dbReference type="WBParaSite" id="MBELARI_LOCUS13462"/>
    </source>
</evidence>
<proteinExistence type="predicted"/>